<dbReference type="EMBL" id="AGNK02005345">
    <property type="status" value="NOT_ANNOTATED_CDS"/>
    <property type="molecule type" value="Genomic_DNA"/>
</dbReference>
<dbReference type="EnsemblPlants" id="KQK86847">
    <property type="protein sequence ID" value="KQK86847"/>
    <property type="gene ID" value="SETIT_040635mg"/>
</dbReference>
<keyword evidence="2" id="KW-1185">Reference proteome</keyword>
<dbReference type="Proteomes" id="UP000004995">
    <property type="component" value="Unassembled WGS sequence"/>
</dbReference>
<dbReference type="AlphaFoldDB" id="K4ANY7"/>
<evidence type="ECO:0000313" key="2">
    <source>
        <dbReference type="Proteomes" id="UP000004995"/>
    </source>
</evidence>
<protein>
    <submittedName>
        <fullName evidence="1">Uncharacterized protein</fullName>
    </submittedName>
</protein>
<evidence type="ECO:0000313" key="1">
    <source>
        <dbReference type="EnsemblPlants" id="KQK86847"/>
    </source>
</evidence>
<reference evidence="2" key="1">
    <citation type="journal article" date="2012" name="Nat. Biotechnol.">
        <title>Reference genome sequence of the model plant Setaria.</title>
        <authorList>
            <person name="Bennetzen J.L."/>
            <person name="Schmutz J."/>
            <person name="Wang H."/>
            <person name="Percifield R."/>
            <person name="Hawkins J."/>
            <person name="Pontaroli A.C."/>
            <person name="Estep M."/>
            <person name="Feng L."/>
            <person name="Vaughn J.N."/>
            <person name="Grimwood J."/>
            <person name="Jenkins J."/>
            <person name="Barry K."/>
            <person name="Lindquist E."/>
            <person name="Hellsten U."/>
            <person name="Deshpande S."/>
            <person name="Wang X."/>
            <person name="Wu X."/>
            <person name="Mitros T."/>
            <person name="Triplett J."/>
            <person name="Yang X."/>
            <person name="Ye C.Y."/>
            <person name="Mauro-Herrera M."/>
            <person name="Wang L."/>
            <person name="Li P."/>
            <person name="Sharma M."/>
            <person name="Sharma R."/>
            <person name="Ronald P.C."/>
            <person name="Panaud O."/>
            <person name="Kellogg E.A."/>
            <person name="Brutnell T.P."/>
            <person name="Doust A.N."/>
            <person name="Tuskan G.A."/>
            <person name="Rokhsar D."/>
            <person name="Devos K.M."/>
        </authorList>
    </citation>
    <scope>NUCLEOTIDE SEQUENCE [LARGE SCALE GENOMIC DNA]</scope>
    <source>
        <strain evidence="2">cv. Yugu1</strain>
    </source>
</reference>
<dbReference type="HOGENOM" id="CLU_2376812_0_0_1"/>
<sequence>MEPLNADLTLGIIARSDDAATVVRCAAPSAILDDPSFRRRLELRAAGGLLYVPPPASSSSLRCSPCPCAGEGDRYKTVRPFSGVFLKIFGSRDPI</sequence>
<dbReference type="Gramene" id="KQK86847">
    <property type="protein sequence ID" value="KQK86847"/>
    <property type="gene ID" value="SETIT_040635mg"/>
</dbReference>
<reference evidence="1" key="2">
    <citation type="submission" date="2018-08" db="UniProtKB">
        <authorList>
            <consortium name="EnsemblPlants"/>
        </authorList>
    </citation>
    <scope>IDENTIFICATION</scope>
    <source>
        <strain evidence="1">Yugu1</strain>
    </source>
</reference>
<proteinExistence type="predicted"/>
<name>K4ANY7_SETIT</name>
<dbReference type="InParanoid" id="K4ANY7"/>
<organism evidence="1 2">
    <name type="scientific">Setaria italica</name>
    <name type="common">Foxtail millet</name>
    <name type="synonym">Panicum italicum</name>
    <dbReference type="NCBI Taxonomy" id="4555"/>
    <lineage>
        <taxon>Eukaryota</taxon>
        <taxon>Viridiplantae</taxon>
        <taxon>Streptophyta</taxon>
        <taxon>Embryophyta</taxon>
        <taxon>Tracheophyta</taxon>
        <taxon>Spermatophyta</taxon>
        <taxon>Magnoliopsida</taxon>
        <taxon>Liliopsida</taxon>
        <taxon>Poales</taxon>
        <taxon>Poaceae</taxon>
        <taxon>PACMAD clade</taxon>
        <taxon>Panicoideae</taxon>
        <taxon>Panicodae</taxon>
        <taxon>Paniceae</taxon>
        <taxon>Cenchrinae</taxon>
        <taxon>Setaria</taxon>
    </lineage>
</organism>
<accession>K4ANY7</accession>